<evidence type="ECO:0000256" key="7">
    <source>
        <dbReference type="ARBA" id="ARBA00022741"/>
    </source>
</evidence>
<comment type="caution">
    <text evidence="15">The sequence shown here is derived from an EMBL/GenBank/DDBJ whole genome shotgun (WGS) entry which is preliminary data.</text>
</comment>
<dbReference type="InterPro" id="IPR011037">
    <property type="entry name" value="Pyrv_Knase-like_insert_dom_sf"/>
</dbReference>
<name>A0A0P6WW05_9CHLR</name>
<evidence type="ECO:0000256" key="3">
    <source>
        <dbReference type="ARBA" id="ARBA00008663"/>
    </source>
</evidence>
<dbReference type="InterPro" id="IPR015806">
    <property type="entry name" value="Pyrv_Knase_insert_dom_sf"/>
</dbReference>
<proteinExistence type="inferred from homology"/>
<keyword evidence="5 13" id="KW-0808">Transferase</keyword>
<keyword evidence="10 13" id="KW-0460">Magnesium</keyword>
<comment type="cofactor">
    <cofactor evidence="1">
        <name>K(+)</name>
        <dbReference type="ChEBI" id="CHEBI:29103"/>
    </cofactor>
</comment>
<keyword evidence="16" id="KW-1185">Reference proteome</keyword>
<dbReference type="InterPro" id="IPR001697">
    <property type="entry name" value="Pyr_Knase"/>
</dbReference>
<dbReference type="PANTHER" id="PTHR11817">
    <property type="entry name" value="PYRUVATE KINASE"/>
    <property type="match status" value="1"/>
</dbReference>
<dbReference type="STRING" id="1134406.ADN00_19155"/>
<dbReference type="GO" id="GO:0005524">
    <property type="term" value="F:ATP binding"/>
    <property type="evidence" value="ECO:0007669"/>
    <property type="project" value="UniProtKB-KW"/>
</dbReference>
<evidence type="ECO:0000256" key="11">
    <source>
        <dbReference type="ARBA" id="ARBA00023152"/>
    </source>
</evidence>
<protein>
    <recommendedName>
        <fullName evidence="4 13">Pyruvate kinase</fullName>
        <ecNumber evidence="4 13">2.7.1.40</ecNumber>
    </recommendedName>
</protein>
<keyword evidence="8 13" id="KW-0418">Kinase</keyword>
<comment type="similarity">
    <text evidence="3 13">Belongs to the pyruvate kinase family.</text>
</comment>
<dbReference type="PRINTS" id="PR01050">
    <property type="entry name" value="PYRUVTKNASE"/>
</dbReference>
<evidence type="ECO:0000256" key="5">
    <source>
        <dbReference type="ARBA" id="ARBA00022679"/>
    </source>
</evidence>
<dbReference type="UniPathway" id="UPA00109">
    <property type="reaction ID" value="UER00188"/>
</dbReference>
<sequence length="303" mass="33138">MLAAGVDAFRLNTSHLSIAQLNTWLDQIQSFTRALDPHPPLVLDLQGSKWRLGQFPTFDLEPGQKVQLVFATASQAKNVLPVPHADFFSAASLSSGEIVLNDAKTRLQLESITPEAVTATVLLGGTIASNKGITFSASDYRIEALNAKDQAIIDQTHRLGFIRYAISYIKDAAEMAQYRALMGASSHLIAKLERQPAVSEAAQISESADELWLCRGDLGAELGMRAMAEAVHEFSLHLREYAVPVYMAGQILEHMTLHPTPTRSEVCFLHDTVKKGFRGVVLSDETAIGQYPIEACQTSALFK</sequence>
<dbReference type="GO" id="GO:0016301">
    <property type="term" value="F:kinase activity"/>
    <property type="evidence" value="ECO:0007669"/>
    <property type="project" value="UniProtKB-KW"/>
</dbReference>
<evidence type="ECO:0000256" key="4">
    <source>
        <dbReference type="ARBA" id="ARBA00012142"/>
    </source>
</evidence>
<keyword evidence="7" id="KW-0547">Nucleotide-binding</keyword>
<gene>
    <name evidence="15" type="ORF">ADN00_19155</name>
</gene>
<accession>A0A0P6WW05</accession>
<evidence type="ECO:0000313" key="16">
    <source>
        <dbReference type="Proteomes" id="UP000050417"/>
    </source>
</evidence>
<comment type="pathway">
    <text evidence="2 13">Carbohydrate degradation; glycolysis; pyruvate from D-glyceraldehyde 3-phosphate: step 5/5.</text>
</comment>
<dbReference type="Pfam" id="PF00224">
    <property type="entry name" value="PK"/>
    <property type="match status" value="1"/>
</dbReference>
<dbReference type="InterPro" id="IPR015793">
    <property type="entry name" value="Pyrv_Knase_brl"/>
</dbReference>
<reference evidence="15 16" key="1">
    <citation type="submission" date="2015-07" db="EMBL/GenBank/DDBJ databases">
        <title>Genome sequence of Ornatilinea apprima DSM 23815.</title>
        <authorList>
            <person name="Hemp J."/>
            <person name="Ward L.M."/>
            <person name="Pace L.A."/>
            <person name="Fischer W.W."/>
        </authorList>
    </citation>
    <scope>NUCLEOTIDE SEQUENCE [LARGE SCALE GENOMIC DNA]</scope>
    <source>
        <strain evidence="15 16">P3M-1</strain>
    </source>
</reference>
<dbReference type="SUPFAM" id="SSF51621">
    <property type="entry name" value="Phosphoenolpyruvate/pyruvate domain"/>
    <property type="match status" value="1"/>
</dbReference>
<evidence type="ECO:0000256" key="13">
    <source>
        <dbReference type="RuleBase" id="RU000504"/>
    </source>
</evidence>
<dbReference type="GO" id="GO:0030955">
    <property type="term" value="F:potassium ion binding"/>
    <property type="evidence" value="ECO:0007669"/>
    <property type="project" value="InterPro"/>
</dbReference>
<dbReference type="InterPro" id="IPR015813">
    <property type="entry name" value="Pyrv/PenolPyrv_kinase-like_dom"/>
</dbReference>
<dbReference type="EC" id="2.7.1.40" evidence="4 13"/>
<dbReference type="PATRIC" id="fig|1134406.4.peg.3143"/>
<dbReference type="Proteomes" id="UP000050417">
    <property type="component" value="Unassembled WGS sequence"/>
</dbReference>
<evidence type="ECO:0000313" key="15">
    <source>
        <dbReference type="EMBL" id="KPL70151.1"/>
    </source>
</evidence>
<dbReference type="SUPFAM" id="SSF50800">
    <property type="entry name" value="PK beta-barrel domain-like"/>
    <property type="match status" value="1"/>
</dbReference>
<keyword evidence="11 13" id="KW-0324">Glycolysis</keyword>
<keyword evidence="9" id="KW-0067">ATP-binding</keyword>
<evidence type="ECO:0000256" key="6">
    <source>
        <dbReference type="ARBA" id="ARBA00022723"/>
    </source>
</evidence>
<evidence type="ECO:0000256" key="9">
    <source>
        <dbReference type="ARBA" id="ARBA00022840"/>
    </source>
</evidence>
<evidence type="ECO:0000256" key="2">
    <source>
        <dbReference type="ARBA" id="ARBA00004997"/>
    </source>
</evidence>
<dbReference type="GO" id="GO:0004743">
    <property type="term" value="F:pyruvate kinase activity"/>
    <property type="evidence" value="ECO:0007669"/>
    <property type="project" value="UniProtKB-EC"/>
</dbReference>
<evidence type="ECO:0000256" key="10">
    <source>
        <dbReference type="ARBA" id="ARBA00022842"/>
    </source>
</evidence>
<dbReference type="EMBL" id="LGCL01000045">
    <property type="protein sequence ID" value="KPL70151.1"/>
    <property type="molecule type" value="Genomic_DNA"/>
</dbReference>
<feature type="domain" description="Pyruvate kinase barrel" evidence="14">
    <location>
        <begin position="1"/>
        <end position="295"/>
    </location>
</feature>
<dbReference type="InterPro" id="IPR040442">
    <property type="entry name" value="Pyrv_kinase-like_dom_sf"/>
</dbReference>
<comment type="catalytic activity">
    <reaction evidence="13">
        <text>pyruvate + ATP = phosphoenolpyruvate + ADP + H(+)</text>
        <dbReference type="Rhea" id="RHEA:18157"/>
        <dbReference type="ChEBI" id="CHEBI:15361"/>
        <dbReference type="ChEBI" id="CHEBI:15378"/>
        <dbReference type="ChEBI" id="CHEBI:30616"/>
        <dbReference type="ChEBI" id="CHEBI:58702"/>
        <dbReference type="ChEBI" id="CHEBI:456216"/>
        <dbReference type="EC" id="2.7.1.40"/>
    </reaction>
</comment>
<evidence type="ECO:0000256" key="12">
    <source>
        <dbReference type="ARBA" id="ARBA00023317"/>
    </source>
</evidence>
<evidence type="ECO:0000256" key="8">
    <source>
        <dbReference type="ARBA" id="ARBA00022777"/>
    </source>
</evidence>
<dbReference type="AlphaFoldDB" id="A0A0P6WW05"/>
<keyword evidence="12" id="KW-0670">Pyruvate</keyword>
<dbReference type="GO" id="GO:0000287">
    <property type="term" value="F:magnesium ion binding"/>
    <property type="evidence" value="ECO:0007669"/>
    <property type="project" value="InterPro"/>
</dbReference>
<evidence type="ECO:0000256" key="1">
    <source>
        <dbReference type="ARBA" id="ARBA00001958"/>
    </source>
</evidence>
<organism evidence="15 16">
    <name type="scientific">Ornatilinea apprima</name>
    <dbReference type="NCBI Taxonomy" id="1134406"/>
    <lineage>
        <taxon>Bacteria</taxon>
        <taxon>Bacillati</taxon>
        <taxon>Chloroflexota</taxon>
        <taxon>Anaerolineae</taxon>
        <taxon>Anaerolineales</taxon>
        <taxon>Anaerolineaceae</taxon>
        <taxon>Ornatilinea</taxon>
    </lineage>
</organism>
<dbReference type="Gene3D" id="2.40.33.10">
    <property type="entry name" value="PK beta-barrel domain-like"/>
    <property type="match status" value="1"/>
</dbReference>
<dbReference type="Gene3D" id="3.20.20.60">
    <property type="entry name" value="Phosphoenolpyruvate-binding domains"/>
    <property type="match status" value="1"/>
</dbReference>
<evidence type="ECO:0000259" key="14">
    <source>
        <dbReference type="Pfam" id="PF00224"/>
    </source>
</evidence>
<keyword evidence="6" id="KW-0479">Metal-binding</keyword>